<feature type="compositionally biased region" description="Basic and acidic residues" evidence="1">
    <location>
        <begin position="17"/>
        <end position="26"/>
    </location>
</feature>
<dbReference type="AlphaFoldDB" id="A0A6A6PZJ9"/>
<evidence type="ECO:0000256" key="1">
    <source>
        <dbReference type="SAM" id="MobiDB-lite"/>
    </source>
</evidence>
<proteinExistence type="predicted"/>
<dbReference type="GeneID" id="54473839"/>
<dbReference type="Proteomes" id="UP000799767">
    <property type="component" value="Unassembled WGS sequence"/>
</dbReference>
<evidence type="ECO:0000313" key="2">
    <source>
        <dbReference type="EMBL" id="KAF2484863.1"/>
    </source>
</evidence>
<accession>A0A6A6PZJ9</accession>
<feature type="region of interest" description="Disordered" evidence="1">
    <location>
        <begin position="52"/>
        <end position="91"/>
    </location>
</feature>
<protein>
    <submittedName>
        <fullName evidence="2">Uncharacterized protein</fullName>
    </submittedName>
</protein>
<evidence type="ECO:0000313" key="3">
    <source>
        <dbReference type="Proteomes" id="UP000799767"/>
    </source>
</evidence>
<gene>
    <name evidence="2" type="ORF">BDY17DRAFT_292510</name>
</gene>
<dbReference type="EMBL" id="MU001633">
    <property type="protein sequence ID" value="KAF2484863.1"/>
    <property type="molecule type" value="Genomic_DNA"/>
</dbReference>
<feature type="region of interest" description="Disordered" evidence="1">
    <location>
        <begin position="1"/>
        <end position="40"/>
    </location>
</feature>
<name>A0A6A6PZJ9_9PEZI</name>
<dbReference type="RefSeq" id="XP_033591432.1">
    <property type="nucleotide sequence ID" value="XM_033732837.1"/>
</dbReference>
<keyword evidence="3" id="KW-1185">Reference proteome</keyword>
<organism evidence="2 3">
    <name type="scientific">Neohortaea acidophila</name>
    <dbReference type="NCBI Taxonomy" id="245834"/>
    <lineage>
        <taxon>Eukaryota</taxon>
        <taxon>Fungi</taxon>
        <taxon>Dikarya</taxon>
        <taxon>Ascomycota</taxon>
        <taxon>Pezizomycotina</taxon>
        <taxon>Dothideomycetes</taxon>
        <taxon>Dothideomycetidae</taxon>
        <taxon>Mycosphaerellales</taxon>
        <taxon>Teratosphaeriaceae</taxon>
        <taxon>Neohortaea</taxon>
    </lineage>
</organism>
<reference evidence="2" key="1">
    <citation type="journal article" date="2020" name="Stud. Mycol.">
        <title>101 Dothideomycetes genomes: a test case for predicting lifestyles and emergence of pathogens.</title>
        <authorList>
            <person name="Haridas S."/>
            <person name="Albert R."/>
            <person name="Binder M."/>
            <person name="Bloem J."/>
            <person name="Labutti K."/>
            <person name="Salamov A."/>
            <person name="Andreopoulos B."/>
            <person name="Baker S."/>
            <person name="Barry K."/>
            <person name="Bills G."/>
            <person name="Bluhm B."/>
            <person name="Cannon C."/>
            <person name="Castanera R."/>
            <person name="Culley D."/>
            <person name="Daum C."/>
            <person name="Ezra D."/>
            <person name="Gonzalez J."/>
            <person name="Henrissat B."/>
            <person name="Kuo A."/>
            <person name="Liang C."/>
            <person name="Lipzen A."/>
            <person name="Lutzoni F."/>
            <person name="Magnuson J."/>
            <person name="Mondo S."/>
            <person name="Nolan M."/>
            <person name="Ohm R."/>
            <person name="Pangilinan J."/>
            <person name="Park H.-J."/>
            <person name="Ramirez L."/>
            <person name="Alfaro M."/>
            <person name="Sun H."/>
            <person name="Tritt A."/>
            <person name="Yoshinaga Y."/>
            <person name="Zwiers L.-H."/>
            <person name="Turgeon B."/>
            <person name="Goodwin S."/>
            <person name="Spatafora J."/>
            <person name="Crous P."/>
            <person name="Grigoriev I."/>
        </authorList>
    </citation>
    <scope>NUCLEOTIDE SEQUENCE</scope>
    <source>
        <strain evidence="2">CBS 113389</strain>
    </source>
</reference>
<sequence length="91" mass="10294">MWLIIPTEHSGTNTSEMNHHLIDDSPRVNLPHTQVSWPPPHWPESNLARRLTHANPTHPSRRPFLSPASSPKAEGAPYGIRRPALSLLRRT</sequence>